<feature type="compositionally biased region" description="Polar residues" evidence="2">
    <location>
        <begin position="703"/>
        <end position="740"/>
    </location>
</feature>
<protein>
    <recommendedName>
        <fullName evidence="3">KATNIP domain-containing protein</fullName>
    </recommendedName>
</protein>
<evidence type="ECO:0000313" key="4">
    <source>
        <dbReference type="EMBL" id="RUS71109.1"/>
    </source>
</evidence>
<feature type="compositionally biased region" description="Low complexity" evidence="2">
    <location>
        <begin position="1158"/>
        <end position="1177"/>
    </location>
</feature>
<feature type="domain" description="KATNIP" evidence="3">
    <location>
        <begin position="532"/>
        <end position="692"/>
    </location>
</feature>
<reference evidence="4 5" key="1">
    <citation type="submission" date="2019-01" db="EMBL/GenBank/DDBJ databases">
        <title>A draft genome assembly of the solar-powered sea slug Elysia chlorotica.</title>
        <authorList>
            <person name="Cai H."/>
            <person name="Li Q."/>
            <person name="Fang X."/>
            <person name="Li J."/>
            <person name="Curtis N.E."/>
            <person name="Altenburger A."/>
            <person name="Shibata T."/>
            <person name="Feng M."/>
            <person name="Maeda T."/>
            <person name="Schwartz J.A."/>
            <person name="Shigenobu S."/>
            <person name="Lundholm N."/>
            <person name="Nishiyama T."/>
            <person name="Yang H."/>
            <person name="Hasebe M."/>
            <person name="Li S."/>
            <person name="Pierce S.K."/>
            <person name="Wang J."/>
        </authorList>
    </citation>
    <scope>NUCLEOTIDE SEQUENCE [LARGE SCALE GENOMIC DNA]</scope>
    <source>
        <strain evidence="4">EC2010</strain>
        <tissue evidence="4">Whole organism of an adult</tissue>
    </source>
</reference>
<proteinExistence type="predicted"/>
<feature type="coiled-coil region" evidence="1">
    <location>
        <begin position="37"/>
        <end position="64"/>
    </location>
</feature>
<feature type="compositionally biased region" description="Polar residues" evidence="2">
    <location>
        <begin position="898"/>
        <end position="913"/>
    </location>
</feature>
<evidence type="ECO:0000256" key="1">
    <source>
        <dbReference type="SAM" id="Coils"/>
    </source>
</evidence>
<comment type="caution">
    <text evidence="4">The sequence shown here is derived from an EMBL/GenBank/DDBJ whole genome shotgun (WGS) entry which is preliminary data.</text>
</comment>
<feature type="compositionally biased region" description="Low complexity" evidence="2">
    <location>
        <begin position="969"/>
        <end position="996"/>
    </location>
</feature>
<dbReference type="Proteomes" id="UP000271974">
    <property type="component" value="Unassembled WGS sequence"/>
</dbReference>
<feature type="compositionally biased region" description="Basic and acidic residues" evidence="2">
    <location>
        <begin position="819"/>
        <end position="839"/>
    </location>
</feature>
<keyword evidence="1" id="KW-0175">Coiled coil</keyword>
<evidence type="ECO:0000259" key="3">
    <source>
        <dbReference type="Pfam" id="PF14652"/>
    </source>
</evidence>
<feature type="compositionally biased region" description="Polar residues" evidence="2">
    <location>
        <begin position="446"/>
        <end position="467"/>
    </location>
</feature>
<feature type="region of interest" description="Disordered" evidence="2">
    <location>
        <begin position="318"/>
        <end position="471"/>
    </location>
</feature>
<keyword evidence="5" id="KW-1185">Reference proteome</keyword>
<evidence type="ECO:0000256" key="2">
    <source>
        <dbReference type="SAM" id="MobiDB-lite"/>
    </source>
</evidence>
<feature type="region of interest" description="Disordered" evidence="2">
    <location>
        <begin position="1"/>
        <end position="30"/>
    </location>
</feature>
<accession>A0A3S1BNF9</accession>
<dbReference type="InterPro" id="IPR026704">
    <property type="entry name" value="KATNIP"/>
</dbReference>
<feature type="region of interest" description="Disordered" evidence="2">
    <location>
        <begin position="1819"/>
        <end position="1845"/>
    </location>
</feature>
<feature type="compositionally biased region" description="Basic and acidic residues" evidence="2">
    <location>
        <begin position="405"/>
        <end position="414"/>
    </location>
</feature>
<feature type="compositionally biased region" description="Basic residues" evidence="2">
    <location>
        <begin position="1"/>
        <end position="10"/>
    </location>
</feature>
<dbReference type="STRING" id="188477.A0A3S1BNF9"/>
<feature type="region of interest" description="Disordered" evidence="2">
    <location>
        <begin position="678"/>
        <end position="1017"/>
    </location>
</feature>
<feature type="region of interest" description="Disordered" evidence="2">
    <location>
        <begin position="1032"/>
        <end position="1103"/>
    </location>
</feature>
<feature type="domain" description="KATNIP" evidence="3">
    <location>
        <begin position="1446"/>
        <end position="1761"/>
    </location>
</feature>
<organism evidence="4 5">
    <name type="scientific">Elysia chlorotica</name>
    <name type="common">Eastern emerald elysia</name>
    <name type="synonym">Sea slug</name>
    <dbReference type="NCBI Taxonomy" id="188477"/>
    <lineage>
        <taxon>Eukaryota</taxon>
        <taxon>Metazoa</taxon>
        <taxon>Spiralia</taxon>
        <taxon>Lophotrochozoa</taxon>
        <taxon>Mollusca</taxon>
        <taxon>Gastropoda</taxon>
        <taxon>Heterobranchia</taxon>
        <taxon>Euthyneura</taxon>
        <taxon>Panpulmonata</taxon>
        <taxon>Sacoglossa</taxon>
        <taxon>Placobranchoidea</taxon>
        <taxon>Plakobranchidae</taxon>
        <taxon>Elysia</taxon>
    </lineage>
</organism>
<feature type="compositionally biased region" description="Basic and acidic residues" evidence="2">
    <location>
        <begin position="1032"/>
        <end position="1050"/>
    </location>
</feature>
<feature type="domain" description="KATNIP" evidence="3">
    <location>
        <begin position="1213"/>
        <end position="1369"/>
    </location>
</feature>
<dbReference type="EMBL" id="RQTK01001272">
    <property type="protein sequence ID" value="RUS71109.1"/>
    <property type="molecule type" value="Genomic_DNA"/>
</dbReference>
<dbReference type="PANTHER" id="PTHR21534:SF0">
    <property type="entry name" value="KATANIN-INTERACTING PROTEIN"/>
    <property type="match status" value="1"/>
</dbReference>
<feature type="compositionally biased region" description="Acidic residues" evidence="2">
    <location>
        <begin position="255"/>
        <end position="273"/>
    </location>
</feature>
<evidence type="ECO:0000313" key="5">
    <source>
        <dbReference type="Proteomes" id="UP000271974"/>
    </source>
</evidence>
<feature type="compositionally biased region" description="Basic residues" evidence="2">
    <location>
        <begin position="743"/>
        <end position="752"/>
    </location>
</feature>
<dbReference type="InterPro" id="IPR027859">
    <property type="entry name" value="KATNIP_dom"/>
</dbReference>
<feature type="region of interest" description="Disordered" evidence="2">
    <location>
        <begin position="255"/>
        <end position="278"/>
    </location>
</feature>
<name>A0A3S1BNF9_ELYCH</name>
<feature type="region of interest" description="Disordered" evidence="2">
    <location>
        <begin position="1382"/>
        <end position="1402"/>
    </location>
</feature>
<feature type="compositionally biased region" description="Basic and acidic residues" evidence="2">
    <location>
        <begin position="1067"/>
        <end position="1079"/>
    </location>
</feature>
<dbReference type="OrthoDB" id="304622at2759"/>
<feature type="compositionally biased region" description="Low complexity" evidence="2">
    <location>
        <begin position="780"/>
        <end position="798"/>
    </location>
</feature>
<feature type="region of interest" description="Disordered" evidence="2">
    <location>
        <begin position="1153"/>
        <end position="1199"/>
    </location>
</feature>
<gene>
    <name evidence="4" type="ORF">EGW08_021132</name>
</gene>
<sequence length="1845" mass="203076">MDHSSRRRKWTTGDLRNAMPLHVPGDKEEVPPQYEHYLQLLQERNRLMKRLRQKNKREIDLEKKEKGFTLYLNSSYQESKATKSNKPHRAKTAGAADTRIKRPEATKLSNSSVGNLQGQARDRRRNWKIGSVEFTTADGQRQKIKAPEILTGRYNDDFEQESSDDDICGVVHSMSSLDIDEEYDSDDAQRQSVNNSLSSLNTPRKVSYLKRVAAAKREEVEQENRVTLKVEDLKKLRESLQMDKRIRQSIAMDVDSEPEEEEIVENISQDDSDGERVSPISEEIEEVISSDDDRGKLDNNVKPLKLFKPGETLVLEFQALPTRSKSKTNLAAPRKKDSEPVSLYPSKNEIPKRSSTHASSSKPSAMKTFENSGATKTFRPISANRKSSESKADSAAEANAVMKALQEENKKAELFSKVSSSRPLPHPKGPASKSPSTPEVKVPLPTKSSAVPDQTRASGGIVGSQSKDALDDTDNINHAIERVLKMNSKQQKQLLQALNHIDIDDTGFVESRAMAASWSSKGPETDRLEVTLEIKSNWGNASLVGLTELQFFDHSGCLVPVKPSDVTVYGAGSKAKNVDVLFNGKSKTTKERNMWSCRFDGKPIEFSIMLINPNPGKSFQLGSAKVWNWNNKISNLDIGARNIRIFFGGELLFSGDIDKGCGNQVFDYSNSITLSPASAKNGKLKNEQQSSKASKHGLVLNLSKPQPSDGKGTSSPPQKNSRNSISPTKCMKQSASSSPVRSAAHRPQHSHHTSPQLPPSPSRGDVSPALTPSGSHHTFRSISRSSQSSASSSGSARLSRGRSQEGRLSAGNSVKVRGHSRDASRERQEVGAGRSETRTLNHPTVLLGRRGSTGSGGSGFSSPEGGDGPGASDLQKMPEKKRAQTPLKTKRVAAKLNGRSSETENSLKSNADSFESKPPLPPTHKSDDKPVSSFGSTSRSVERGRPLPKPSPKSSKSEPQLASPHGPPAAATGSSTTKTNSSVSKSSAGAALVKKAGVPDKSVTDADTKIGSTSADAAVVAEKNAGLVEKIKTMGQTEDKRKKDIPKWLKDQTGGKSRGGGRDEDDLQKQLDEEFERFSRPGSENQSKTGKSIEEEGDVLTPMKKIEKSRAKWRTKEEDLEESWGSLSFFNKSHRGRVSIDMGDDELDEYLKPAPKVSSTSNSPATATSTTPTLLEPEPTHTAKLPIPEDGWSDEDSDDFTIPELPSGRELVINIKTTWGDHHYVGLTGVQLFSHLGEPVQIAKVWANPSDINILPEYNRDPRVVSNVLDGVNRTRDDVHMWLAPFTTGNNHFVYFTFTKPCKLALMRIWNYNKSRIHSFRGAKDVVISLDGIEIFKGEIARACGGTEGGTEAFGDTILFTTDEGILEAVSKNDDAFEGEMLSDDEEDVPFERPSTADAEDDTRPFTRAAGLLASAKNKETPQRPATSFVTNVGDVVVFKANTLELQFTATWGDHHYLGLTGLEVVGSEGEAVPLSLDMMAAQPRDLCHLPGNEKDDRTLDKLIDGTNVTCQDSHMWLIPYNEQERHTLAVTFPQQTLISSVRVWNYNKSPEDTYRGAKVMHVRINDRQVSPSEGFLLRKGPGVCHFDFAQEIVFANSTKQQEMGSVTETSSGGGDQNYESVVQMPRGFIFQLQLFSTWGDQYYIGLNGIEFYDSSFKKIELSETNIAAYPDSVNVLDNVSNDARTPDKLIDGFNDTNDGRHMWLAPVLPTIINRVYVIFDQPTSISMIKLWNYSKTVNRGVKDFALLVDDLLVYNGTLQSIHEGAKGILPTCSASVPHHTILFSENKEILRKEKNAIISNQTEDQDIQLLNDKQVVSKFSKSSSNKPVNQALRPKTSVTKTARR</sequence>
<dbReference type="Pfam" id="PF14652">
    <property type="entry name" value="DUF4457"/>
    <property type="match status" value="3"/>
</dbReference>
<feature type="compositionally biased region" description="Gly residues" evidence="2">
    <location>
        <begin position="851"/>
        <end position="869"/>
    </location>
</feature>
<dbReference type="PANTHER" id="PTHR21534">
    <property type="entry name" value="KATANIN-INTERACTING PROTEIN"/>
    <property type="match status" value="1"/>
</dbReference>